<dbReference type="InterPro" id="IPR046796">
    <property type="entry name" value="Transposase_32_dom"/>
</dbReference>
<proteinExistence type="predicted"/>
<evidence type="ECO:0000259" key="2">
    <source>
        <dbReference type="Pfam" id="PF20167"/>
    </source>
</evidence>
<keyword evidence="1" id="KW-0812">Transmembrane</keyword>
<dbReference type="Pfam" id="PF20167">
    <property type="entry name" value="Transposase_32"/>
    <property type="match status" value="1"/>
</dbReference>
<evidence type="ECO:0000256" key="1">
    <source>
        <dbReference type="SAM" id="Phobius"/>
    </source>
</evidence>
<dbReference type="Proteomes" id="UP000824120">
    <property type="component" value="Chromosome 10"/>
</dbReference>
<sequence length="119" mass="13773">MPIRGKDVRCTAKVLNMLLGTPNFEDENFNRLKENPPYRDIHHTLCGVEYIARWDRSKDTGRHSTLYYANFNQVARVWLEIVCSVLLLAKHLTDVTRDRVVLVCMLMKGMLINVGAILR</sequence>
<evidence type="ECO:0000313" key="4">
    <source>
        <dbReference type="Proteomes" id="UP000824120"/>
    </source>
</evidence>
<accession>A0A9J5WW95</accession>
<reference evidence="3 4" key="1">
    <citation type="submission" date="2020-09" db="EMBL/GenBank/DDBJ databases">
        <title>De no assembly of potato wild relative species, Solanum commersonii.</title>
        <authorList>
            <person name="Cho K."/>
        </authorList>
    </citation>
    <scope>NUCLEOTIDE SEQUENCE [LARGE SCALE GENOMIC DNA]</scope>
    <source>
        <strain evidence="3">LZ3.2</strain>
        <tissue evidence="3">Leaf</tissue>
    </source>
</reference>
<dbReference type="OrthoDB" id="1436833at2759"/>
<dbReference type="EMBL" id="JACXVP010000010">
    <property type="protein sequence ID" value="KAG5580083.1"/>
    <property type="molecule type" value="Genomic_DNA"/>
</dbReference>
<protein>
    <recommendedName>
        <fullName evidence="2">Putative plant transposon protein domain-containing protein</fullName>
    </recommendedName>
</protein>
<dbReference type="AlphaFoldDB" id="A0A9J5WW95"/>
<keyword evidence="4" id="KW-1185">Reference proteome</keyword>
<comment type="caution">
    <text evidence="3">The sequence shown here is derived from an EMBL/GenBank/DDBJ whole genome shotgun (WGS) entry which is preliminary data.</text>
</comment>
<gene>
    <name evidence="3" type="ORF">H5410_050710</name>
</gene>
<evidence type="ECO:0000313" key="3">
    <source>
        <dbReference type="EMBL" id="KAG5580083.1"/>
    </source>
</evidence>
<name>A0A9J5WW95_SOLCO</name>
<keyword evidence="1" id="KW-1133">Transmembrane helix</keyword>
<keyword evidence="1" id="KW-0472">Membrane</keyword>
<feature type="transmembrane region" description="Helical" evidence="1">
    <location>
        <begin position="100"/>
        <end position="118"/>
    </location>
</feature>
<feature type="domain" description="Putative plant transposon protein" evidence="2">
    <location>
        <begin position="3"/>
        <end position="118"/>
    </location>
</feature>
<organism evidence="3 4">
    <name type="scientific">Solanum commersonii</name>
    <name type="common">Commerson's wild potato</name>
    <name type="synonym">Commerson's nightshade</name>
    <dbReference type="NCBI Taxonomy" id="4109"/>
    <lineage>
        <taxon>Eukaryota</taxon>
        <taxon>Viridiplantae</taxon>
        <taxon>Streptophyta</taxon>
        <taxon>Embryophyta</taxon>
        <taxon>Tracheophyta</taxon>
        <taxon>Spermatophyta</taxon>
        <taxon>Magnoliopsida</taxon>
        <taxon>eudicotyledons</taxon>
        <taxon>Gunneridae</taxon>
        <taxon>Pentapetalae</taxon>
        <taxon>asterids</taxon>
        <taxon>lamiids</taxon>
        <taxon>Solanales</taxon>
        <taxon>Solanaceae</taxon>
        <taxon>Solanoideae</taxon>
        <taxon>Solaneae</taxon>
        <taxon>Solanum</taxon>
    </lineage>
</organism>